<evidence type="ECO:0000313" key="10">
    <source>
        <dbReference type="EMBL" id="PIA41451.1"/>
    </source>
</evidence>
<evidence type="ECO:0000256" key="4">
    <source>
        <dbReference type="ARBA" id="ARBA00022723"/>
    </source>
</evidence>
<feature type="domain" description="RING-type" evidence="9">
    <location>
        <begin position="200"/>
        <end position="241"/>
    </location>
</feature>
<dbReference type="OrthoDB" id="8062037at2759"/>
<dbReference type="EC" id="2.3.2.27" evidence="2"/>
<keyword evidence="6" id="KW-0833">Ubl conjugation pathway</keyword>
<evidence type="ECO:0000256" key="7">
    <source>
        <dbReference type="ARBA" id="ARBA00022833"/>
    </source>
</evidence>
<evidence type="ECO:0000256" key="3">
    <source>
        <dbReference type="ARBA" id="ARBA00022679"/>
    </source>
</evidence>
<dbReference type="SUPFAM" id="SSF57850">
    <property type="entry name" value="RING/U-box"/>
    <property type="match status" value="1"/>
</dbReference>
<evidence type="ECO:0000313" key="11">
    <source>
        <dbReference type="Proteomes" id="UP000230069"/>
    </source>
</evidence>
<comment type="catalytic activity">
    <reaction evidence="1">
        <text>S-ubiquitinyl-[E2 ubiquitin-conjugating enzyme]-L-cysteine + [acceptor protein]-L-lysine = [E2 ubiquitin-conjugating enzyme]-L-cysteine + N(6)-ubiquitinyl-[acceptor protein]-L-lysine.</text>
        <dbReference type="EC" id="2.3.2.27"/>
    </reaction>
</comment>
<keyword evidence="5 8" id="KW-0863">Zinc-finger</keyword>
<dbReference type="GO" id="GO:0008270">
    <property type="term" value="F:zinc ion binding"/>
    <property type="evidence" value="ECO:0007669"/>
    <property type="project" value="UniProtKB-KW"/>
</dbReference>
<dbReference type="GO" id="GO:0005737">
    <property type="term" value="C:cytoplasm"/>
    <property type="evidence" value="ECO:0007669"/>
    <property type="project" value="TreeGrafter"/>
</dbReference>
<protein>
    <recommendedName>
        <fullName evidence="2">RING-type E3 ubiquitin transferase</fullName>
        <ecNumber evidence="2">2.3.2.27</ecNumber>
    </recommendedName>
</protein>
<dbReference type="STRING" id="218851.A0A2G5DD51"/>
<keyword evidence="3" id="KW-0808">Transferase</keyword>
<gene>
    <name evidence="10" type="ORF">AQUCO_02200102v1</name>
</gene>
<dbReference type="PANTHER" id="PTHR15710:SF4">
    <property type="entry name" value="E3 UBIQUITIN-PROTEIN LIGASE AIP2"/>
    <property type="match status" value="1"/>
</dbReference>
<dbReference type="InParanoid" id="A0A2G5DD51"/>
<keyword evidence="7" id="KW-0862">Zinc</keyword>
<evidence type="ECO:0000256" key="2">
    <source>
        <dbReference type="ARBA" id="ARBA00012483"/>
    </source>
</evidence>
<accession>A0A2G5DD51</accession>
<reference evidence="10 11" key="1">
    <citation type="submission" date="2017-09" db="EMBL/GenBank/DDBJ databases">
        <title>WGS assembly of Aquilegia coerulea Goldsmith.</title>
        <authorList>
            <person name="Hodges S."/>
            <person name="Kramer E."/>
            <person name="Nordborg M."/>
            <person name="Tomkins J."/>
            <person name="Borevitz J."/>
            <person name="Derieg N."/>
            <person name="Yan J."/>
            <person name="Mihaltcheva S."/>
            <person name="Hayes R.D."/>
            <person name="Rokhsar D."/>
        </authorList>
    </citation>
    <scope>NUCLEOTIDE SEQUENCE [LARGE SCALE GENOMIC DNA]</scope>
    <source>
        <strain evidence="11">cv. Goldsmith</strain>
    </source>
</reference>
<dbReference type="PANTHER" id="PTHR15710">
    <property type="entry name" value="E3 UBIQUITIN-PROTEIN LIGASE PRAJA"/>
    <property type="match status" value="1"/>
</dbReference>
<dbReference type="Proteomes" id="UP000230069">
    <property type="component" value="Unassembled WGS sequence"/>
</dbReference>
<dbReference type="PROSITE" id="PS50089">
    <property type="entry name" value="ZF_RING_2"/>
    <property type="match status" value="1"/>
</dbReference>
<dbReference type="Gene3D" id="3.30.40.10">
    <property type="entry name" value="Zinc/RING finger domain, C3HC4 (zinc finger)"/>
    <property type="match status" value="1"/>
</dbReference>
<keyword evidence="11" id="KW-1185">Reference proteome</keyword>
<sequence length="279" mass="32540">MEIEVLKDKLVDVKANIEKKESFLEALASFKELLLHEYEKSPLLIQELMFTIILRVGIILQSRYTSDVCLEAGLEIFRNAWNVVSEKEKPDLYIWIKKLDGILNYNPKTFDSASSNYLFDGHLTVDPEPPCPGWMVVRDVFDHTCNYRVRRFHQFVDVVQADSQAIDYGRPPASRVVVTTLPVISLTEEHLSRLGCGSECAVCREELIIEDMMQELPCRHLFHPACLQPWLELHNSCPMCRYELPTDDIRYECQKEKDKETREECKRRDNALISEYMYV</sequence>
<proteinExistence type="predicted"/>
<evidence type="ECO:0000259" key="9">
    <source>
        <dbReference type="PROSITE" id="PS50089"/>
    </source>
</evidence>
<dbReference type="GO" id="GO:0016567">
    <property type="term" value="P:protein ubiquitination"/>
    <property type="evidence" value="ECO:0007669"/>
    <property type="project" value="UniProtKB-ARBA"/>
</dbReference>
<evidence type="ECO:0000256" key="6">
    <source>
        <dbReference type="ARBA" id="ARBA00022786"/>
    </source>
</evidence>
<dbReference type="InterPro" id="IPR013083">
    <property type="entry name" value="Znf_RING/FYVE/PHD"/>
</dbReference>
<dbReference type="EMBL" id="KZ305039">
    <property type="protein sequence ID" value="PIA41451.1"/>
    <property type="molecule type" value="Genomic_DNA"/>
</dbReference>
<evidence type="ECO:0000256" key="1">
    <source>
        <dbReference type="ARBA" id="ARBA00000900"/>
    </source>
</evidence>
<evidence type="ECO:0000256" key="8">
    <source>
        <dbReference type="PROSITE-ProRule" id="PRU00175"/>
    </source>
</evidence>
<dbReference type="AlphaFoldDB" id="A0A2G5DD51"/>
<dbReference type="Pfam" id="PF13639">
    <property type="entry name" value="zf-RING_2"/>
    <property type="match status" value="1"/>
</dbReference>
<dbReference type="InterPro" id="IPR001841">
    <property type="entry name" value="Znf_RING"/>
</dbReference>
<organism evidence="10 11">
    <name type="scientific">Aquilegia coerulea</name>
    <name type="common">Rocky mountain columbine</name>
    <dbReference type="NCBI Taxonomy" id="218851"/>
    <lineage>
        <taxon>Eukaryota</taxon>
        <taxon>Viridiplantae</taxon>
        <taxon>Streptophyta</taxon>
        <taxon>Embryophyta</taxon>
        <taxon>Tracheophyta</taxon>
        <taxon>Spermatophyta</taxon>
        <taxon>Magnoliopsida</taxon>
        <taxon>Ranunculales</taxon>
        <taxon>Ranunculaceae</taxon>
        <taxon>Thalictroideae</taxon>
        <taxon>Aquilegia</taxon>
    </lineage>
</organism>
<name>A0A2G5DD51_AQUCA</name>
<evidence type="ECO:0000256" key="5">
    <source>
        <dbReference type="ARBA" id="ARBA00022771"/>
    </source>
</evidence>
<keyword evidence="4" id="KW-0479">Metal-binding</keyword>
<dbReference type="FunFam" id="3.30.40.10:FF:000127">
    <property type="entry name" value="E3 ubiquitin-protein ligase RNF181"/>
    <property type="match status" value="1"/>
</dbReference>
<dbReference type="SMART" id="SM00184">
    <property type="entry name" value="RING"/>
    <property type="match status" value="1"/>
</dbReference>
<dbReference type="GO" id="GO:0061630">
    <property type="term" value="F:ubiquitin protein ligase activity"/>
    <property type="evidence" value="ECO:0007669"/>
    <property type="project" value="UniProtKB-EC"/>
</dbReference>